<evidence type="ECO:0000313" key="2">
    <source>
        <dbReference type="Proteomes" id="UP000554482"/>
    </source>
</evidence>
<comment type="caution">
    <text evidence="1">The sequence shown here is derived from an EMBL/GenBank/DDBJ whole genome shotgun (WGS) entry which is preliminary data.</text>
</comment>
<protein>
    <submittedName>
        <fullName evidence="1">Uncharacterized protein</fullName>
    </submittedName>
</protein>
<gene>
    <name evidence="1" type="ORF">FRX31_029892</name>
</gene>
<dbReference type="Proteomes" id="UP000554482">
    <property type="component" value="Unassembled WGS sequence"/>
</dbReference>
<sequence>MKFRAFETDTECENGNATEGCSRVVETSPHGGNSMMSKLSLLQSEFGVFLREDGNDVVDILESFNKRNNTETIKYSRKKEAFYSLGNFNLEVDILGASEVEIFSACFLFRILDSY</sequence>
<dbReference type="EMBL" id="JABWDY010037322">
    <property type="protein sequence ID" value="KAF5180521.1"/>
    <property type="molecule type" value="Genomic_DNA"/>
</dbReference>
<organism evidence="1 2">
    <name type="scientific">Thalictrum thalictroides</name>
    <name type="common">Rue-anemone</name>
    <name type="synonym">Anemone thalictroides</name>
    <dbReference type="NCBI Taxonomy" id="46969"/>
    <lineage>
        <taxon>Eukaryota</taxon>
        <taxon>Viridiplantae</taxon>
        <taxon>Streptophyta</taxon>
        <taxon>Embryophyta</taxon>
        <taxon>Tracheophyta</taxon>
        <taxon>Spermatophyta</taxon>
        <taxon>Magnoliopsida</taxon>
        <taxon>Ranunculales</taxon>
        <taxon>Ranunculaceae</taxon>
        <taxon>Thalictroideae</taxon>
        <taxon>Thalictrum</taxon>
    </lineage>
</organism>
<name>A0A7J6V7F6_THATH</name>
<evidence type="ECO:0000313" key="1">
    <source>
        <dbReference type="EMBL" id="KAF5180521.1"/>
    </source>
</evidence>
<accession>A0A7J6V7F6</accession>
<dbReference type="AlphaFoldDB" id="A0A7J6V7F6"/>
<proteinExistence type="predicted"/>
<keyword evidence="2" id="KW-1185">Reference proteome</keyword>
<reference evidence="1 2" key="1">
    <citation type="submission" date="2020-06" db="EMBL/GenBank/DDBJ databases">
        <title>Transcriptomic and genomic resources for Thalictrum thalictroides and T. hernandezii: Facilitating candidate gene discovery in an emerging model plant lineage.</title>
        <authorList>
            <person name="Arias T."/>
            <person name="Riano-Pachon D.M."/>
            <person name="Di Stilio V.S."/>
        </authorList>
    </citation>
    <scope>NUCLEOTIDE SEQUENCE [LARGE SCALE GENOMIC DNA]</scope>
    <source>
        <strain evidence="2">cv. WT478/WT964</strain>
        <tissue evidence="1">Leaves</tissue>
    </source>
</reference>